<reference evidence="2" key="1">
    <citation type="submission" date="2023-01" db="EMBL/GenBank/DDBJ databases">
        <title>Genome assembly of the deep-sea coral Lophelia pertusa.</title>
        <authorList>
            <person name="Herrera S."/>
            <person name="Cordes E."/>
        </authorList>
    </citation>
    <scope>NUCLEOTIDE SEQUENCE</scope>
    <source>
        <strain evidence="2">USNM1676648</strain>
        <tissue evidence="2">Polyp</tissue>
    </source>
</reference>
<feature type="region of interest" description="Disordered" evidence="1">
    <location>
        <begin position="1"/>
        <end position="20"/>
    </location>
</feature>
<comment type="caution">
    <text evidence="2">The sequence shown here is derived from an EMBL/GenBank/DDBJ whole genome shotgun (WGS) entry which is preliminary data.</text>
</comment>
<keyword evidence="3" id="KW-1185">Reference proteome</keyword>
<dbReference type="OrthoDB" id="691673at2759"/>
<dbReference type="AlphaFoldDB" id="A0A9X0A6V0"/>
<proteinExistence type="predicted"/>
<sequence>MALQCSKTPTKTPTKQRNTWPSVEEKEFLIICRKMAIAEQLDNCVTTAGNEVYSFIRDGLSDRGFERRACGRSRKEWIHYTVADDVWGNRQGLHLHHHLHHIPLKLKDLDDEQENSLSLSNGLVQSISDDEGEPTVAKKIKLAGQAGSSKVVVKFQPGTKIGRKKKQR</sequence>
<protein>
    <submittedName>
        <fullName evidence="2">Uncharacterized protein</fullName>
    </submittedName>
</protein>
<gene>
    <name evidence="2" type="ORF">OS493_000351</name>
</gene>
<accession>A0A9X0A6V0</accession>
<evidence type="ECO:0000313" key="2">
    <source>
        <dbReference type="EMBL" id="KAJ7394536.1"/>
    </source>
</evidence>
<organism evidence="2 3">
    <name type="scientific">Desmophyllum pertusum</name>
    <dbReference type="NCBI Taxonomy" id="174260"/>
    <lineage>
        <taxon>Eukaryota</taxon>
        <taxon>Metazoa</taxon>
        <taxon>Cnidaria</taxon>
        <taxon>Anthozoa</taxon>
        <taxon>Hexacorallia</taxon>
        <taxon>Scleractinia</taxon>
        <taxon>Caryophylliina</taxon>
        <taxon>Caryophylliidae</taxon>
        <taxon>Desmophyllum</taxon>
    </lineage>
</organism>
<name>A0A9X0A6V0_9CNID</name>
<evidence type="ECO:0000256" key="1">
    <source>
        <dbReference type="SAM" id="MobiDB-lite"/>
    </source>
</evidence>
<dbReference type="EMBL" id="MU825396">
    <property type="protein sequence ID" value="KAJ7394536.1"/>
    <property type="molecule type" value="Genomic_DNA"/>
</dbReference>
<dbReference type="Proteomes" id="UP001163046">
    <property type="component" value="Unassembled WGS sequence"/>
</dbReference>
<evidence type="ECO:0000313" key="3">
    <source>
        <dbReference type="Proteomes" id="UP001163046"/>
    </source>
</evidence>